<organism evidence="1 2">
    <name type="scientific">Kibdelosporangium philippinense</name>
    <dbReference type="NCBI Taxonomy" id="211113"/>
    <lineage>
        <taxon>Bacteria</taxon>
        <taxon>Bacillati</taxon>
        <taxon>Actinomycetota</taxon>
        <taxon>Actinomycetes</taxon>
        <taxon>Pseudonocardiales</taxon>
        <taxon>Pseudonocardiaceae</taxon>
        <taxon>Kibdelosporangium</taxon>
    </lineage>
</organism>
<sequence>MNRADATFREAAAEPRLESERFSHVSVELGHIYMEDFAAGAERLRTMLSGVARWVEVASQTDAAKPRVSTSFMIDDYFSLYSTPAKVLPMLLDVAHDCGLSIDYLARESACAVFDGVPLAELVEARLIPVPPVGTNGSRPLATEIGWLSNGERTPADSEAMRRSAWKPPVEIGARNHSVFVDVELWSKVKDGKRKWSCAFLAAVWQLMRLGLIRDQGRAVVHPRPWDGDFPAAWDELPAITQLNPRAKPFAAYRTFSVLPSRFLQVELAVRTILSQVAMDPALLDHIINRATGEDMRIPAELIDRVGYVFLTE</sequence>
<proteinExistence type="predicted"/>
<name>A0ABS8ZTJ7_9PSEU</name>
<accession>A0ABS8ZTJ7</accession>
<protein>
    <submittedName>
        <fullName evidence="1">SCO2522 family protein</fullName>
    </submittedName>
</protein>
<dbReference type="EMBL" id="JAJVCN010000004">
    <property type="protein sequence ID" value="MCE7011031.1"/>
    <property type="molecule type" value="Genomic_DNA"/>
</dbReference>
<dbReference type="NCBIfam" id="NF040566">
    <property type="entry name" value="SCO2522_fam"/>
    <property type="match status" value="1"/>
</dbReference>
<dbReference type="Proteomes" id="UP001521150">
    <property type="component" value="Unassembled WGS sequence"/>
</dbReference>
<keyword evidence="2" id="KW-1185">Reference proteome</keyword>
<evidence type="ECO:0000313" key="1">
    <source>
        <dbReference type="EMBL" id="MCE7011031.1"/>
    </source>
</evidence>
<gene>
    <name evidence="1" type="ORF">LWC34_50745</name>
</gene>
<dbReference type="InterPro" id="IPR049747">
    <property type="entry name" value="SCO2522-like"/>
</dbReference>
<reference evidence="1 2" key="1">
    <citation type="submission" date="2021-12" db="EMBL/GenBank/DDBJ databases">
        <title>Genome sequence of Kibdelosporangium philippinense ATCC 49844.</title>
        <authorList>
            <person name="Fedorov E.A."/>
            <person name="Omeragic M."/>
            <person name="Shalygina K.F."/>
            <person name="Maclea K.S."/>
        </authorList>
    </citation>
    <scope>NUCLEOTIDE SEQUENCE [LARGE SCALE GENOMIC DNA]</scope>
    <source>
        <strain evidence="1 2">ATCC 49844</strain>
    </source>
</reference>
<comment type="caution">
    <text evidence="1">The sequence shown here is derived from an EMBL/GenBank/DDBJ whole genome shotgun (WGS) entry which is preliminary data.</text>
</comment>
<dbReference type="RefSeq" id="WP_233733342.1">
    <property type="nucleotide sequence ID" value="NZ_JAJVCN010000004.1"/>
</dbReference>
<evidence type="ECO:0000313" key="2">
    <source>
        <dbReference type="Proteomes" id="UP001521150"/>
    </source>
</evidence>